<feature type="transmembrane region" description="Helical" evidence="8">
    <location>
        <begin position="65"/>
        <end position="84"/>
    </location>
</feature>
<dbReference type="Gene3D" id="1.20.1300.10">
    <property type="entry name" value="Fumarate reductase/succinate dehydrogenase, transmembrane subunit"/>
    <property type="match status" value="1"/>
</dbReference>
<evidence type="ECO:0000256" key="6">
    <source>
        <dbReference type="ARBA" id="ARBA00023004"/>
    </source>
</evidence>
<dbReference type="GO" id="GO:0006099">
    <property type="term" value="P:tricarboxylic acid cycle"/>
    <property type="evidence" value="ECO:0007669"/>
    <property type="project" value="InterPro"/>
</dbReference>
<dbReference type="EMBL" id="UOFQ01000116">
    <property type="protein sequence ID" value="VAW89012.1"/>
    <property type="molecule type" value="Genomic_DNA"/>
</dbReference>
<dbReference type="AlphaFoldDB" id="A0A3B0ZNL3"/>
<name>A0A3B0ZNL3_9ZZZZ</name>
<sequence>MENKKRPVFLDLTRIDMPVMAVLSVAHRITGILMFLSIPMVIYLLGLSLSSPQGYETVTSLFDSGLFRLIVLIALWGFAHHFFAGIRYFMLDLDIGVNVINGRKSAWCVLGAGIITTVIGMVMML</sequence>
<organism evidence="9">
    <name type="scientific">hydrothermal vent metagenome</name>
    <dbReference type="NCBI Taxonomy" id="652676"/>
    <lineage>
        <taxon>unclassified sequences</taxon>
        <taxon>metagenomes</taxon>
        <taxon>ecological metagenomes</taxon>
    </lineage>
</organism>
<keyword evidence="5 8" id="KW-1133">Transmembrane helix</keyword>
<evidence type="ECO:0000256" key="5">
    <source>
        <dbReference type="ARBA" id="ARBA00022989"/>
    </source>
</evidence>
<keyword evidence="6" id="KW-0408">Iron</keyword>
<dbReference type="NCBIfam" id="TIGR02970">
    <property type="entry name" value="succ_dehyd_cytB"/>
    <property type="match status" value="1"/>
</dbReference>
<dbReference type="PANTHER" id="PTHR10978">
    <property type="entry name" value="SUCCINATE DEHYDROGENASE CYTOCHROME B560 SUBUNIT"/>
    <property type="match status" value="1"/>
</dbReference>
<evidence type="ECO:0000256" key="3">
    <source>
        <dbReference type="ARBA" id="ARBA00022692"/>
    </source>
</evidence>
<dbReference type="GO" id="GO:0046872">
    <property type="term" value="F:metal ion binding"/>
    <property type="evidence" value="ECO:0007669"/>
    <property type="project" value="UniProtKB-KW"/>
</dbReference>
<protein>
    <submittedName>
        <fullName evidence="9">Succinate dehydrogenase cytochrome b-556 subunit</fullName>
    </submittedName>
</protein>
<evidence type="ECO:0000256" key="7">
    <source>
        <dbReference type="ARBA" id="ARBA00023136"/>
    </source>
</evidence>
<dbReference type="PANTHER" id="PTHR10978:SF5">
    <property type="entry name" value="SUCCINATE DEHYDROGENASE CYTOCHROME B560 SUBUNIT, MITOCHONDRIAL"/>
    <property type="match status" value="1"/>
</dbReference>
<dbReference type="Pfam" id="PF01127">
    <property type="entry name" value="Sdh_cyt"/>
    <property type="match status" value="1"/>
</dbReference>
<evidence type="ECO:0000256" key="2">
    <source>
        <dbReference type="ARBA" id="ARBA00022617"/>
    </source>
</evidence>
<keyword evidence="3 8" id="KW-0812">Transmembrane</keyword>
<dbReference type="PROSITE" id="PS01000">
    <property type="entry name" value="SDH_CYT_1"/>
    <property type="match status" value="1"/>
</dbReference>
<evidence type="ECO:0000256" key="1">
    <source>
        <dbReference type="ARBA" id="ARBA00004141"/>
    </source>
</evidence>
<reference evidence="9" key="1">
    <citation type="submission" date="2018-06" db="EMBL/GenBank/DDBJ databases">
        <authorList>
            <person name="Zhirakovskaya E."/>
        </authorList>
    </citation>
    <scope>NUCLEOTIDE SEQUENCE</scope>
</reference>
<comment type="subcellular location">
    <subcellularLocation>
        <location evidence="1">Membrane</location>
        <topology evidence="1">Multi-pass membrane protein</topology>
    </subcellularLocation>
</comment>
<feature type="transmembrane region" description="Helical" evidence="8">
    <location>
        <begin position="21"/>
        <end position="45"/>
    </location>
</feature>
<dbReference type="SUPFAM" id="SSF81343">
    <property type="entry name" value="Fumarate reductase respiratory complex transmembrane subunits"/>
    <property type="match status" value="1"/>
</dbReference>
<evidence type="ECO:0000256" key="8">
    <source>
        <dbReference type="SAM" id="Phobius"/>
    </source>
</evidence>
<dbReference type="InterPro" id="IPR000701">
    <property type="entry name" value="SuccDH_FuR_B_TM-su"/>
</dbReference>
<dbReference type="CDD" id="cd03499">
    <property type="entry name" value="SQR_TypeC_SdhC"/>
    <property type="match status" value="1"/>
</dbReference>
<keyword evidence="7 8" id="KW-0472">Membrane</keyword>
<keyword evidence="4" id="KW-0479">Metal-binding</keyword>
<gene>
    <name evidence="9" type="ORF">MNBD_GAMMA17-1044</name>
</gene>
<keyword evidence="2" id="KW-0349">Heme</keyword>
<dbReference type="GO" id="GO:0005886">
    <property type="term" value="C:plasma membrane"/>
    <property type="evidence" value="ECO:0007669"/>
    <property type="project" value="TreeGrafter"/>
</dbReference>
<feature type="transmembrane region" description="Helical" evidence="8">
    <location>
        <begin position="105"/>
        <end position="124"/>
    </location>
</feature>
<evidence type="ECO:0000256" key="4">
    <source>
        <dbReference type="ARBA" id="ARBA00022723"/>
    </source>
</evidence>
<dbReference type="GO" id="GO:0009055">
    <property type="term" value="F:electron transfer activity"/>
    <property type="evidence" value="ECO:0007669"/>
    <property type="project" value="InterPro"/>
</dbReference>
<dbReference type="PIRSF" id="PIRSF000178">
    <property type="entry name" value="SDH_cyt_b560"/>
    <property type="match status" value="1"/>
</dbReference>
<dbReference type="InterPro" id="IPR018495">
    <property type="entry name" value="Succ_DH_cyt_bsu_CS"/>
</dbReference>
<accession>A0A3B0ZNL3</accession>
<evidence type="ECO:0000313" key="9">
    <source>
        <dbReference type="EMBL" id="VAW89012.1"/>
    </source>
</evidence>
<dbReference type="InterPro" id="IPR034804">
    <property type="entry name" value="SQR/QFR_C/D"/>
</dbReference>
<proteinExistence type="predicted"/>
<dbReference type="InterPro" id="IPR014314">
    <property type="entry name" value="Succ_DH_cytb556"/>
</dbReference>